<evidence type="ECO:0000256" key="5">
    <source>
        <dbReference type="ARBA" id="ARBA00022989"/>
    </source>
</evidence>
<dbReference type="HOGENOM" id="CLU_041525_0_0_4"/>
<feature type="transmembrane region" description="Helical" evidence="12">
    <location>
        <begin position="301"/>
        <end position="319"/>
    </location>
</feature>
<feature type="transmembrane region" description="Helical" evidence="12">
    <location>
        <begin position="245"/>
        <end position="265"/>
    </location>
</feature>
<dbReference type="Pfam" id="PF02628">
    <property type="entry name" value="COX15-CtaA"/>
    <property type="match status" value="1"/>
</dbReference>
<sequence length="329" mass="36814">MNFYKRLTLFATLLALIVVSFGAYTRLTDSGLGCPDWPGCYGTLSVPESIDQIEKAQAVYPDSPVEVEKAWIEMIHRYIAGILGIMIFVIAFMSIKLRDQINYSLKWPFFLLGLVIFQAALGMWTVTLLLKPAVVSSHLLGGMTVLGILTFLMHRNYGTHRENFVSNRFERKIIRFSLVLLFIQIALGGWTSTNYAALACTDYPTCHGSLIPEMDFSNAFTIFRELGVTSLGEPLSLEALHAIQWVHRVGAIVLLGYLLFVAYILKVNQGFNLWRNVLIFVISLQFIIGIANLLLHLPIVLATLHNLGAALLVVILVGINSRITKPWQN</sequence>
<keyword evidence="2" id="KW-1003">Cell membrane</keyword>
<organism evidence="13 14">
    <name type="scientific">beta proteobacterium KB13</name>
    <dbReference type="NCBI Taxonomy" id="314607"/>
    <lineage>
        <taxon>Bacteria</taxon>
        <taxon>Pseudomonadati</taxon>
        <taxon>Pseudomonadota</taxon>
        <taxon>Betaproteobacteria</taxon>
        <taxon>Nitrosomonadales</taxon>
        <taxon>OM43 clade</taxon>
    </lineage>
</organism>
<dbReference type="PANTHER" id="PTHR35457:SF1">
    <property type="entry name" value="HEME A SYNTHASE"/>
    <property type="match status" value="1"/>
</dbReference>
<dbReference type="STRING" id="314607.KB13_598"/>
<feature type="transmembrane region" description="Helical" evidence="12">
    <location>
        <begin position="173"/>
        <end position="191"/>
    </location>
</feature>
<keyword evidence="6" id="KW-0560">Oxidoreductase</keyword>
<dbReference type="GO" id="GO:0016491">
    <property type="term" value="F:oxidoreductase activity"/>
    <property type="evidence" value="ECO:0007669"/>
    <property type="project" value="UniProtKB-KW"/>
</dbReference>
<evidence type="ECO:0000256" key="10">
    <source>
        <dbReference type="ARBA" id="ARBA00023157"/>
    </source>
</evidence>
<feature type="transmembrane region" description="Helical" evidence="12">
    <location>
        <begin position="133"/>
        <end position="152"/>
    </location>
</feature>
<comment type="subcellular location">
    <subcellularLocation>
        <location evidence="1">Membrane</location>
        <topology evidence="1">Multi-pass membrane protein</topology>
    </subcellularLocation>
</comment>
<dbReference type="GO" id="GO:0016020">
    <property type="term" value="C:membrane"/>
    <property type="evidence" value="ECO:0007669"/>
    <property type="project" value="UniProtKB-SubCell"/>
</dbReference>
<gene>
    <name evidence="13" type="ORF">KB13_598</name>
</gene>
<dbReference type="Proteomes" id="UP000004188">
    <property type="component" value="Unassembled WGS sequence"/>
</dbReference>
<keyword evidence="5 12" id="KW-1133">Transmembrane helix</keyword>
<evidence type="ECO:0000256" key="7">
    <source>
        <dbReference type="ARBA" id="ARBA00023004"/>
    </source>
</evidence>
<evidence type="ECO:0000256" key="11">
    <source>
        <dbReference type="ARBA" id="ARBA00023444"/>
    </source>
</evidence>
<keyword evidence="14" id="KW-1185">Reference proteome</keyword>
<dbReference type="EMBL" id="DS995299">
    <property type="protein sequence ID" value="EDZ64466.1"/>
    <property type="molecule type" value="Genomic_DNA"/>
</dbReference>
<feature type="transmembrane region" description="Helical" evidence="12">
    <location>
        <begin position="107"/>
        <end position="127"/>
    </location>
</feature>
<keyword evidence="3 12" id="KW-0812">Transmembrane</keyword>
<keyword evidence="9 12" id="KW-0472">Membrane</keyword>
<dbReference type="eggNOG" id="COG1612">
    <property type="taxonomic scope" value="Bacteria"/>
</dbReference>
<evidence type="ECO:0000256" key="3">
    <source>
        <dbReference type="ARBA" id="ARBA00022692"/>
    </source>
</evidence>
<name>B6BV01_9PROT</name>
<comment type="pathway">
    <text evidence="11">Porphyrin-containing compound metabolism.</text>
</comment>
<evidence type="ECO:0000256" key="6">
    <source>
        <dbReference type="ARBA" id="ARBA00023002"/>
    </source>
</evidence>
<keyword evidence="4" id="KW-0479">Metal-binding</keyword>
<protein>
    <submittedName>
        <fullName evidence="13">Cytochrome oxidase assembly</fullName>
    </submittedName>
</protein>
<dbReference type="PANTHER" id="PTHR35457">
    <property type="entry name" value="HEME A SYNTHASE"/>
    <property type="match status" value="1"/>
</dbReference>
<dbReference type="GO" id="GO:0006784">
    <property type="term" value="P:heme A biosynthetic process"/>
    <property type="evidence" value="ECO:0007669"/>
    <property type="project" value="InterPro"/>
</dbReference>
<evidence type="ECO:0000256" key="8">
    <source>
        <dbReference type="ARBA" id="ARBA00023133"/>
    </source>
</evidence>
<evidence type="ECO:0000256" key="4">
    <source>
        <dbReference type="ARBA" id="ARBA00022723"/>
    </source>
</evidence>
<accession>B6BV01</accession>
<feature type="transmembrane region" description="Helical" evidence="12">
    <location>
        <begin position="75"/>
        <end position="95"/>
    </location>
</feature>
<keyword evidence="10" id="KW-1015">Disulfide bond</keyword>
<evidence type="ECO:0000256" key="9">
    <source>
        <dbReference type="ARBA" id="ARBA00023136"/>
    </source>
</evidence>
<dbReference type="InterPro" id="IPR003780">
    <property type="entry name" value="COX15/CtaA_fam"/>
</dbReference>
<keyword evidence="8" id="KW-0350">Heme biosynthesis</keyword>
<dbReference type="AlphaFoldDB" id="B6BV01"/>
<keyword evidence="7" id="KW-0408">Iron</keyword>
<evidence type="ECO:0000313" key="14">
    <source>
        <dbReference type="Proteomes" id="UP000004188"/>
    </source>
</evidence>
<evidence type="ECO:0000256" key="2">
    <source>
        <dbReference type="ARBA" id="ARBA00022475"/>
    </source>
</evidence>
<dbReference type="GO" id="GO:0046872">
    <property type="term" value="F:metal ion binding"/>
    <property type="evidence" value="ECO:0007669"/>
    <property type="project" value="UniProtKB-KW"/>
</dbReference>
<feature type="transmembrane region" description="Helical" evidence="12">
    <location>
        <begin position="277"/>
        <end position="295"/>
    </location>
</feature>
<evidence type="ECO:0000256" key="12">
    <source>
        <dbReference type="SAM" id="Phobius"/>
    </source>
</evidence>
<evidence type="ECO:0000256" key="1">
    <source>
        <dbReference type="ARBA" id="ARBA00004141"/>
    </source>
</evidence>
<reference evidence="14" key="1">
    <citation type="journal article" date="2012" name="Stand. Genomic Sci.">
        <title>Genome sequence of strain HIMB624, a cultured representative from the OM43 clade of marine Betaproteobacteria.</title>
        <authorList>
            <person name="Huggett M.J."/>
            <person name="Hayakawa D.H."/>
            <person name="Rappe M.S."/>
        </authorList>
    </citation>
    <scope>NUCLEOTIDE SEQUENCE [LARGE SCALE GENOMIC DNA]</scope>
    <source>
        <strain evidence="14">KB13</strain>
    </source>
</reference>
<proteinExistence type="predicted"/>
<evidence type="ECO:0000313" key="13">
    <source>
        <dbReference type="EMBL" id="EDZ64466.1"/>
    </source>
</evidence>
<dbReference type="InterPro" id="IPR050450">
    <property type="entry name" value="COX15/CtaA_HemeA_synthase"/>
</dbReference>